<evidence type="ECO:0000256" key="5">
    <source>
        <dbReference type="ARBA" id="ARBA00022692"/>
    </source>
</evidence>
<organism evidence="10 11">
    <name type="scientific">Schaalia cardiffensis F0333</name>
    <dbReference type="NCBI Taxonomy" id="888050"/>
    <lineage>
        <taxon>Bacteria</taxon>
        <taxon>Bacillati</taxon>
        <taxon>Actinomycetota</taxon>
        <taxon>Actinomycetes</taxon>
        <taxon>Actinomycetales</taxon>
        <taxon>Actinomycetaceae</taxon>
        <taxon>Schaalia</taxon>
    </lineage>
</organism>
<protein>
    <submittedName>
        <fullName evidence="10">Branched chain amino acid exporter BrnF</fullName>
    </submittedName>
</protein>
<comment type="subcellular location">
    <subcellularLocation>
        <location evidence="1">Cell membrane</location>
        <topology evidence="1">Multi-pass membrane protein</topology>
    </subcellularLocation>
</comment>
<dbReference type="STRING" id="888050.HMPREF9004_0979"/>
<keyword evidence="6 9" id="KW-1133">Transmembrane helix</keyword>
<reference evidence="10 11" key="1">
    <citation type="submission" date="2013-03" db="EMBL/GenBank/DDBJ databases">
        <title>Reference genome for the Human Microbiome Project.</title>
        <authorList>
            <person name="Aqrawi P."/>
            <person name="Ayvaz T."/>
            <person name="Bess C."/>
            <person name="Blankenburg K."/>
            <person name="Coyle M."/>
            <person name="Deng J."/>
            <person name="Forbes L."/>
            <person name="Fowler G."/>
            <person name="Francisco L."/>
            <person name="Fu Q."/>
            <person name="Gibbs R."/>
            <person name="Gross S."/>
            <person name="Gubbala S."/>
            <person name="Hale W."/>
            <person name="Hemphill L."/>
            <person name="Highlander S."/>
            <person name="Hirani K."/>
            <person name="Jackson L."/>
            <person name="Jakkamsetti A."/>
            <person name="Javaid M."/>
            <person name="Jayaseelan J.C."/>
            <person name="Jiang H."/>
            <person name="Joshi V."/>
            <person name="Korchina V."/>
            <person name="Kovar C."/>
            <person name="Lara F."/>
            <person name="Lee S."/>
            <person name="Liu Y."/>
            <person name="Mata R."/>
            <person name="Mathew T."/>
            <person name="Munidasa M."/>
            <person name="Muzny D."/>
            <person name="Nazareth L."/>
            <person name="Ngo R."/>
            <person name="Nguyen L."/>
            <person name="Nguyen N."/>
            <person name="Okwuonu G."/>
            <person name="Ongeri F."/>
            <person name="Palculict T."/>
            <person name="Patil S."/>
            <person name="Petrosino J."/>
            <person name="Pham C."/>
            <person name="Pham P."/>
            <person name="Pu L.-L."/>
            <person name="Qin X."/>
            <person name="Qu J."/>
            <person name="Reid J."/>
            <person name="Ross M."/>
            <person name="Ruth R."/>
            <person name="Saada N."/>
            <person name="San Lucas F."/>
            <person name="Santibanez J."/>
            <person name="Shang Y."/>
            <person name="Simmons D."/>
            <person name="Song X.-Z."/>
            <person name="Tang L.-Y."/>
            <person name="Thornton R."/>
            <person name="Warren J."/>
            <person name="Weissenberger G."/>
            <person name="Wilczek-Boney K."/>
            <person name="Worley K."/>
            <person name="Youmans B."/>
            <person name="Zhang J."/>
            <person name="Zhang L."/>
            <person name="Zhao Z."/>
            <person name="Zhou C."/>
            <person name="Zhu D."/>
            <person name="Zhu Y."/>
        </authorList>
    </citation>
    <scope>NUCLEOTIDE SEQUENCE [LARGE SCALE GENOMIC DNA]</scope>
    <source>
        <strain evidence="10 11">F0333</strain>
    </source>
</reference>
<keyword evidence="4" id="KW-1003">Cell membrane</keyword>
<dbReference type="RefSeq" id="WP_005962930.1">
    <property type="nucleotide sequence ID" value="NZ_CP040505.1"/>
</dbReference>
<dbReference type="PANTHER" id="PTHR34979:SF1">
    <property type="entry name" value="INNER MEMBRANE PROTEIN YGAZ"/>
    <property type="match status" value="1"/>
</dbReference>
<dbReference type="eggNOG" id="COG1296">
    <property type="taxonomic scope" value="Bacteria"/>
</dbReference>
<dbReference type="InterPro" id="IPR011606">
    <property type="entry name" value="Brnchd-chn_aa_trnsp_permease"/>
</dbReference>
<proteinExistence type="inferred from homology"/>
<evidence type="ECO:0000256" key="3">
    <source>
        <dbReference type="ARBA" id="ARBA00022448"/>
    </source>
</evidence>
<evidence type="ECO:0000256" key="4">
    <source>
        <dbReference type="ARBA" id="ARBA00022475"/>
    </source>
</evidence>
<gene>
    <name evidence="10" type="primary">brnF</name>
    <name evidence="10" type="ORF">HMPREF9004_0979</name>
</gene>
<dbReference type="Pfam" id="PF03591">
    <property type="entry name" value="AzlC"/>
    <property type="match status" value="1"/>
</dbReference>
<comment type="caution">
    <text evidence="10">The sequence shown here is derived from an EMBL/GenBank/DDBJ whole genome shotgun (WGS) entry which is preliminary data.</text>
</comment>
<comment type="similarity">
    <text evidence="2">Belongs to the AzlC family.</text>
</comment>
<dbReference type="EMBL" id="AQHZ01000015">
    <property type="protein sequence ID" value="ENO18410.1"/>
    <property type="molecule type" value="Genomic_DNA"/>
</dbReference>
<feature type="transmembrane region" description="Helical" evidence="9">
    <location>
        <begin position="241"/>
        <end position="258"/>
    </location>
</feature>
<keyword evidence="7 9" id="KW-0472">Membrane</keyword>
<keyword evidence="11" id="KW-1185">Reference proteome</keyword>
<evidence type="ECO:0000256" key="9">
    <source>
        <dbReference type="SAM" id="Phobius"/>
    </source>
</evidence>
<dbReference type="GO" id="GO:1903785">
    <property type="term" value="P:L-valine transmembrane transport"/>
    <property type="evidence" value="ECO:0007669"/>
    <property type="project" value="TreeGrafter"/>
</dbReference>
<keyword evidence="3" id="KW-0813">Transport</keyword>
<dbReference type="AlphaFoldDB" id="N6W7A3"/>
<accession>N6W7A3</accession>
<dbReference type="GO" id="GO:0005886">
    <property type="term" value="C:plasma membrane"/>
    <property type="evidence" value="ECO:0007669"/>
    <property type="project" value="UniProtKB-SubCell"/>
</dbReference>
<dbReference type="Proteomes" id="UP000013015">
    <property type="component" value="Unassembled WGS sequence"/>
</dbReference>
<feature type="transmembrane region" description="Helical" evidence="9">
    <location>
        <begin position="170"/>
        <end position="190"/>
    </location>
</feature>
<keyword evidence="5 9" id="KW-0812">Transmembrane</keyword>
<feature type="transmembrane region" description="Helical" evidence="9">
    <location>
        <begin position="52"/>
        <end position="75"/>
    </location>
</feature>
<evidence type="ECO:0000256" key="1">
    <source>
        <dbReference type="ARBA" id="ARBA00004651"/>
    </source>
</evidence>
<feature type="region of interest" description="Disordered" evidence="8">
    <location>
        <begin position="302"/>
        <end position="371"/>
    </location>
</feature>
<evidence type="ECO:0000256" key="2">
    <source>
        <dbReference type="ARBA" id="ARBA00010735"/>
    </source>
</evidence>
<evidence type="ECO:0000313" key="11">
    <source>
        <dbReference type="Proteomes" id="UP000013015"/>
    </source>
</evidence>
<dbReference type="PATRIC" id="fig|888050.3.peg.925"/>
<evidence type="ECO:0000256" key="6">
    <source>
        <dbReference type="ARBA" id="ARBA00022989"/>
    </source>
</evidence>
<feature type="compositionally biased region" description="Acidic residues" evidence="8">
    <location>
        <begin position="361"/>
        <end position="371"/>
    </location>
</feature>
<feature type="transmembrane region" description="Helical" evidence="9">
    <location>
        <begin position="95"/>
        <end position="117"/>
    </location>
</feature>
<evidence type="ECO:0000256" key="8">
    <source>
        <dbReference type="SAM" id="MobiDB-lite"/>
    </source>
</evidence>
<name>N6W7A3_9ACTO</name>
<dbReference type="PANTHER" id="PTHR34979">
    <property type="entry name" value="INNER MEMBRANE PROTEIN YGAZ"/>
    <property type="match status" value="1"/>
</dbReference>
<evidence type="ECO:0000313" key="10">
    <source>
        <dbReference type="EMBL" id="ENO18410.1"/>
    </source>
</evidence>
<dbReference type="HOGENOM" id="CLU_745205_0_0_11"/>
<sequence>MTMPLAPIGRHRHNGLMSLSATPPLNPAQGEPATGPAPARSKRHEILEGVRITAPVALGYVPLGIAYGLLISQTSLPPWIGVALNIAAFSGSAELLLVSLIASATPIASIAVTIFLVNSRYLFYAFSFPISLVRTKLGRFYSAYALVDEAYALSLSRPGWTHTRILTMQLFLQGLWMCSGLTGLTLGSLIPASIKGFDFALVAMFIALTLEAARSLSDIPSVLLASLALTLAWFIAPSQWLITSLLIFVGLLAARFVWLRARGDLPLLDEEHSPADEDLSLLDEAPSPAHADEGLAPASADEDLHPLEEDGDADSQSDTEYAGSCANGNEGASQACADGDRVASPLGEDNVPSPARADGVESVEGEPEVRS</sequence>
<evidence type="ECO:0000256" key="7">
    <source>
        <dbReference type="ARBA" id="ARBA00023136"/>
    </source>
</evidence>
<feature type="region of interest" description="Disordered" evidence="8">
    <location>
        <begin position="19"/>
        <end position="40"/>
    </location>
</feature>